<dbReference type="EMBL" id="JAWDGP010006811">
    <property type="protein sequence ID" value="KAK3735238.1"/>
    <property type="molecule type" value="Genomic_DNA"/>
</dbReference>
<evidence type="ECO:0000313" key="2">
    <source>
        <dbReference type="Proteomes" id="UP001283361"/>
    </source>
</evidence>
<keyword evidence="2" id="KW-1185">Reference proteome</keyword>
<reference evidence="1" key="1">
    <citation type="journal article" date="2023" name="G3 (Bethesda)">
        <title>A reference genome for the long-term kleptoplast-retaining sea slug Elysia crispata morphotype clarki.</title>
        <authorList>
            <person name="Eastman K.E."/>
            <person name="Pendleton A.L."/>
            <person name="Shaikh M.A."/>
            <person name="Suttiyut T."/>
            <person name="Ogas R."/>
            <person name="Tomko P."/>
            <person name="Gavelis G."/>
            <person name="Widhalm J.R."/>
            <person name="Wisecaver J.H."/>
        </authorList>
    </citation>
    <scope>NUCLEOTIDE SEQUENCE</scope>
    <source>
        <strain evidence="1">ECLA1</strain>
    </source>
</reference>
<protein>
    <submittedName>
        <fullName evidence="1">Uncharacterized protein</fullName>
    </submittedName>
</protein>
<dbReference type="AlphaFoldDB" id="A0AAE1CU62"/>
<organism evidence="1 2">
    <name type="scientific">Elysia crispata</name>
    <name type="common">lettuce slug</name>
    <dbReference type="NCBI Taxonomy" id="231223"/>
    <lineage>
        <taxon>Eukaryota</taxon>
        <taxon>Metazoa</taxon>
        <taxon>Spiralia</taxon>
        <taxon>Lophotrochozoa</taxon>
        <taxon>Mollusca</taxon>
        <taxon>Gastropoda</taxon>
        <taxon>Heterobranchia</taxon>
        <taxon>Euthyneura</taxon>
        <taxon>Panpulmonata</taxon>
        <taxon>Sacoglossa</taxon>
        <taxon>Placobranchoidea</taxon>
        <taxon>Plakobranchidae</taxon>
        <taxon>Elysia</taxon>
    </lineage>
</organism>
<evidence type="ECO:0000313" key="1">
    <source>
        <dbReference type="EMBL" id="KAK3735238.1"/>
    </source>
</evidence>
<accession>A0AAE1CU62</accession>
<sequence length="76" mass="8870">MPVRHWRSRLRWKTSASVERRYTFPSSPNPAISRRPEGKACPGDWSEYRNWRAARLPVCSTWKSSDNHIPEAVSTD</sequence>
<gene>
    <name evidence="1" type="ORF">RRG08_052520</name>
</gene>
<name>A0AAE1CU62_9GAST</name>
<comment type="caution">
    <text evidence="1">The sequence shown here is derived from an EMBL/GenBank/DDBJ whole genome shotgun (WGS) entry which is preliminary data.</text>
</comment>
<proteinExistence type="predicted"/>
<dbReference type="Proteomes" id="UP001283361">
    <property type="component" value="Unassembled WGS sequence"/>
</dbReference>